<reference evidence="8" key="1">
    <citation type="submission" date="2023-02" db="EMBL/GenBank/DDBJ databases">
        <title>Identification and recombinant expression of a fungal hydrolase from Papiliotrema laurentii that hydrolyzes apple cutin and clears colloidal polyester polyurethane.</title>
        <authorList>
            <consortium name="DOE Joint Genome Institute"/>
            <person name="Roman V.A."/>
            <person name="Bojanowski C."/>
            <person name="Crable B.R."/>
            <person name="Wagner D.N."/>
            <person name="Hung C.S."/>
            <person name="Nadeau L.J."/>
            <person name="Schratz L."/>
            <person name="Haridas S."/>
            <person name="Pangilinan J."/>
            <person name="Lipzen A."/>
            <person name="Na H."/>
            <person name="Yan M."/>
            <person name="Ng V."/>
            <person name="Grigoriev I.V."/>
            <person name="Spatafora J.W."/>
            <person name="Barlow D."/>
            <person name="Biffinger J."/>
            <person name="Kelley-Loughnane N."/>
            <person name="Varaljay V.A."/>
            <person name="Crookes-Goodson W.J."/>
        </authorList>
    </citation>
    <scope>NUCLEOTIDE SEQUENCE</scope>
    <source>
        <strain evidence="8">5307AH</strain>
    </source>
</reference>
<feature type="domain" description="GFO/IDH/MocA-like oxidoreductase" evidence="7">
    <location>
        <begin position="162"/>
        <end position="287"/>
    </location>
</feature>
<name>A0AAD9CYN4_PAPLA</name>
<comment type="similarity">
    <text evidence="1">Belongs to the Gfo/Idh/MocA family.</text>
</comment>
<evidence type="ECO:0000256" key="2">
    <source>
        <dbReference type="ARBA" id="ARBA00023002"/>
    </source>
</evidence>
<dbReference type="EMBL" id="JAODAN010000005">
    <property type="protein sequence ID" value="KAK1924020.1"/>
    <property type="molecule type" value="Genomic_DNA"/>
</dbReference>
<dbReference type="Proteomes" id="UP001182556">
    <property type="component" value="Unassembled WGS sequence"/>
</dbReference>
<dbReference type="Pfam" id="PF22725">
    <property type="entry name" value="GFO_IDH_MocA_C3"/>
    <property type="match status" value="1"/>
</dbReference>
<dbReference type="PANTHER" id="PTHR22604:SF105">
    <property type="entry name" value="TRANS-1,2-DIHYDROBENZENE-1,2-DIOL DEHYDROGENASE"/>
    <property type="match status" value="1"/>
</dbReference>
<evidence type="ECO:0000259" key="6">
    <source>
        <dbReference type="Pfam" id="PF01408"/>
    </source>
</evidence>
<dbReference type="AlphaFoldDB" id="A0AAD9CYN4"/>
<evidence type="ECO:0000256" key="4">
    <source>
        <dbReference type="ARBA" id="ARBA00042988"/>
    </source>
</evidence>
<protein>
    <recommendedName>
        <fullName evidence="3">D-xylose 1-dehydrogenase (NADP(+), D-xylono-1,5-lactone-forming)</fullName>
        <ecNumber evidence="3">1.1.1.179</ecNumber>
    </recommendedName>
    <alternativeName>
        <fullName evidence="4">D-xylose-NADP dehydrogenase</fullName>
    </alternativeName>
</protein>
<dbReference type="InterPro" id="IPR055170">
    <property type="entry name" value="GFO_IDH_MocA-like_dom"/>
</dbReference>
<feature type="domain" description="Gfo/Idh/MocA-like oxidoreductase N-terminal" evidence="6">
    <location>
        <begin position="7"/>
        <end position="148"/>
    </location>
</feature>
<dbReference type="GO" id="GO:0047837">
    <property type="term" value="F:D-xylose 1-dehydrogenase (NADP+) activity"/>
    <property type="evidence" value="ECO:0007669"/>
    <property type="project" value="UniProtKB-EC"/>
</dbReference>
<evidence type="ECO:0000256" key="1">
    <source>
        <dbReference type="ARBA" id="ARBA00010928"/>
    </source>
</evidence>
<evidence type="ECO:0000313" key="8">
    <source>
        <dbReference type="EMBL" id="KAK1924020.1"/>
    </source>
</evidence>
<dbReference type="InterPro" id="IPR050984">
    <property type="entry name" value="Gfo/Idh/MocA_domain"/>
</dbReference>
<keyword evidence="9" id="KW-1185">Reference proteome</keyword>
<dbReference type="SUPFAM" id="SSF51735">
    <property type="entry name" value="NAD(P)-binding Rossmann-fold domains"/>
    <property type="match status" value="1"/>
</dbReference>
<gene>
    <name evidence="8" type="ORF">DB88DRAFT_488853</name>
</gene>
<dbReference type="InterPro" id="IPR036291">
    <property type="entry name" value="NAD(P)-bd_dom_sf"/>
</dbReference>
<evidence type="ECO:0000256" key="5">
    <source>
        <dbReference type="ARBA" id="ARBA00049233"/>
    </source>
</evidence>
<accession>A0AAD9CYN4</accession>
<dbReference type="GO" id="GO:0000166">
    <property type="term" value="F:nucleotide binding"/>
    <property type="evidence" value="ECO:0007669"/>
    <property type="project" value="InterPro"/>
</dbReference>
<evidence type="ECO:0000313" key="9">
    <source>
        <dbReference type="Proteomes" id="UP001182556"/>
    </source>
</evidence>
<dbReference type="Pfam" id="PF01408">
    <property type="entry name" value="GFO_IDH_MocA"/>
    <property type="match status" value="1"/>
</dbReference>
<sequence length="383" mass="42645">MSPHTVKWGIISTGGIATNFTTDLLVDPSTRGSDDVAHVVAAVGSRSVASAQSFIDKLKDFAPDHPSSWGAKNGVIDQTKAYGSYSEVFRDPNVDVVYIGTPHTFHHANAKEALQAGKHVLCEKPVTFDMEELEELLAIAKEKNLFFMEAVWTRFHPIAYDIQQLVHSGKLGKVKRFIADNSLDFKPDTLELSHRMLDPKLGGGALLDLGPYPSVWAMLVMHQHPDNADRAAPALVNSHQTILNKTKVDANSRWRLEWENVGPADLACDMTTTGFRDWAVIISCEEADVFIEYPPWRPLAYSIVPKSDIQPGSVKERQRFVPKSHPGGSMHYEADEVARCLRDGKKQSERMPWDESRVVQSWFDKVRKDGNSVLKDVKGTAGQ</sequence>
<comment type="catalytic activity">
    <reaction evidence="5">
        <text>D-xylose + NADP(+) = D-xylono-1,5-lactone + NADPH + H(+)</text>
        <dbReference type="Rhea" id="RHEA:22000"/>
        <dbReference type="ChEBI" id="CHEBI:15378"/>
        <dbReference type="ChEBI" id="CHEBI:15867"/>
        <dbReference type="ChEBI" id="CHEBI:53455"/>
        <dbReference type="ChEBI" id="CHEBI:57783"/>
        <dbReference type="ChEBI" id="CHEBI:58349"/>
        <dbReference type="EC" id="1.1.1.179"/>
    </reaction>
</comment>
<evidence type="ECO:0000256" key="3">
    <source>
        <dbReference type="ARBA" id="ARBA00038984"/>
    </source>
</evidence>
<proteinExistence type="inferred from homology"/>
<dbReference type="EC" id="1.1.1.179" evidence="3"/>
<dbReference type="PANTHER" id="PTHR22604">
    <property type="entry name" value="OXIDOREDUCTASES"/>
    <property type="match status" value="1"/>
</dbReference>
<evidence type="ECO:0000259" key="7">
    <source>
        <dbReference type="Pfam" id="PF22725"/>
    </source>
</evidence>
<dbReference type="SUPFAM" id="SSF55347">
    <property type="entry name" value="Glyceraldehyde-3-phosphate dehydrogenase-like, C-terminal domain"/>
    <property type="match status" value="1"/>
</dbReference>
<organism evidence="8 9">
    <name type="scientific">Papiliotrema laurentii</name>
    <name type="common">Cryptococcus laurentii</name>
    <dbReference type="NCBI Taxonomy" id="5418"/>
    <lineage>
        <taxon>Eukaryota</taxon>
        <taxon>Fungi</taxon>
        <taxon>Dikarya</taxon>
        <taxon>Basidiomycota</taxon>
        <taxon>Agaricomycotina</taxon>
        <taxon>Tremellomycetes</taxon>
        <taxon>Tremellales</taxon>
        <taxon>Rhynchogastremaceae</taxon>
        <taxon>Papiliotrema</taxon>
    </lineage>
</organism>
<dbReference type="Gene3D" id="3.30.360.10">
    <property type="entry name" value="Dihydrodipicolinate Reductase, domain 2"/>
    <property type="match status" value="1"/>
</dbReference>
<dbReference type="Gene3D" id="3.40.50.720">
    <property type="entry name" value="NAD(P)-binding Rossmann-like Domain"/>
    <property type="match status" value="1"/>
</dbReference>
<comment type="caution">
    <text evidence="8">The sequence shown here is derived from an EMBL/GenBank/DDBJ whole genome shotgun (WGS) entry which is preliminary data.</text>
</comment>
<keyword evidence="2" id="KW-0560">Oxidoreductase</keyword>
<dbReference type="InterPro" id="IPR000683">
    <property type="entry name" value="Gfo/Idh/MocA-like_OxRdtase_N"/>
</dbReference>